<feature type="non-terminal residue" evidence="2">
    <location>
        <position position="1"/>
    </location>
</feature>
<reference evidence="2 3" key="1">
    <citation type="submission" date="2015-01" db="EMBL/GenBank/DDBJ databases">
        <title>Evolution of Trichinella species and genotypes.</title>
        <authorList>
            <person name="Korhonen P.K."/>
            <person name="Edoardo P."/>
            <person name="Giuseppe L.R."/>
            <person name="Gasser R.B."/>
        </authorList>
    </citation>
    <scope>NUCLEOTIDE SEQUENCE [LARGE SCALE GENOMIC DNA]</scope>
    <source>
        <strain evidence="2">ISS1980</strain>
    </source>
</reference>
<evidence type="ECO:0000313" key="2">
    <source>
        <dbReference type="EMBL" id="KRZ67153.1"/>
    </source>
</evidence>
<feature type="compositionally biased region" description="Polar residues" evidence="1">
    <location>
        <begin position="96"/>
        <end position="105"/>
    </location>
</feature>
<feature type="region of interest" description="Disordered" evidence="1">
    <location>
        <begin position="36"/>
        <end position="55"/>
    </location>
</feature>
<dbReference type="EMBL" id="JYDO01000208">
    <property type="protein sequence ID" value="KRZ67153.1"/>
    <property type="molecule type" value="Genomic_DNA"/>
</dbReference>
<comment type="caution">
    <text evidence="2">The sequence shown here is derived from an EMBL/GenBank/DDBJ whole genome shotgun (WGS) entry which is preliminary data.</text>
</comment>
<keyword evidence="3" id="KW-1185">Reference proteome</keyword>
<proteinExistence type="predicted"/>
<dbReference type="AlphaFoldDB" id="A0A0V1M5V4"/>
<accession>A0A0V1M5V4</accession>
<dbReference type="Proteomes" id="UP000054843">
    <property type="component" value="Unassembled WGS sequence"/>
</dbReference>
<sequence length="174" mass="18640">LRAASSSLRVRNKNLGDSSPCHTIITCNRLVTNGTPIATGHSRSEPNTSGKVATKDSVLPMPSMICNIEPHMPRYWTGASSLTNIDARPKEPPNEMPNNSRPTMNSSNAFTNLATTVNAEPSEHINPVVIKPPRRPSRSAISLVNNAPTTAPICKAALVNDHSTVISEPTNETP</sequence>
<organism evidence="2 3">
    <name type="scientific">Trichinella papuae</name>
    <dbReference type="NCBI Taxonomy" id="268474"/>
    <lineage>
        <taxon>Eukaryota</taxon>
        <taxon>Metazoa</taxon>
        <taxon>Ecdysozoa</taxon>
        <taxon>Nematoda</taxon>
        <taxon>Enoplea</taxon>
        <taxon>Dorylaimia</taxon>
        <taxon>Trichinellida</taxon>
        <taxon>Trichinellidae</taxon>
        <taxon>Trichinella</taxon>
    </lineage>
</organism>
<name>A0A0V1M5V4_9BILA</name>
<protein>
    <submittedName>
        <fullName evidence="2">Uncharacterized protein</fullName>
    </submittedName>
</protein>
<evidence type="ECO:0000313" key="3">
    <source>
        <dbReference type="Proteomes" id="UP000054843"/>
    </source>
</evidence>
<feature type="region of interest" description="Disordered" evidence="1">
    <location>
        <begin position="83"/>
        <end position="105"/>
    </location>
</feature>
<gene>
    <name evidence="2" type="ORF">T10_12397</name>
</gene>
<evidence type="ECO:0000256" key="1">
    <source>
        <dbReference type="SAM" id="MobiDB-lite"/>
    </source>
</evidence>